<evidence type="ECO:0000256" key="1">
    <source>
        <dbReference type="ARBA" id="ARBA00008455"/>
    </source>
</evidence>
<protein>
    <recommendedName>
        <fullName evidence="2">Cathepsin propeptide inhibitor domain-containing protein</fullName>
    </recommendedName>
</protein>
<evidence type="ECO:0000313" key="3">
    <source>
        <dbReference type="EMBL" id="KAK8785874.1"/>
    </source>
</evidence>
<evidence type="ECO:0000313" key="4">
    <source>
        <dbReference type="Proteomes" id="UP001321473"/>
    </source>
</evidence>
<accession>A0AAQ4FF22</accession>
<comment type="caution">
    <text evidence="3">The sequence shown here is derived from an EMBL/GenBank/DDBJ whole genome shotgun (WGS) entry which is preliminary data.</text>
</comment>
<dbReference type="Proteomes" id="UP001321473">
    <property type="component" value="Unassembled WGS sequence"/>
</dbReference>
<sequence length="150" mass="17365">MGLRTEWEAFKAKHGRNYLEGREDDFRFKIFADNKRYIAQHNKTFRQGIVPYRLTMNHFGDMHHDEFTESRSCFSVPDIDDLATEFLSPANLNTQDLPETVDWRDKGYVTPVKEQVNCGCCWAFSAASILCHGLYEHVNVNVHDGFVSAE</sequence>
<dbReference type="Gene3D" id="3.90.70.10">
    <property type="entry name" value="Cysteine proteinases"/>
    <property type="match status" value="1"/>
</dbReference>
<keyword evidence="4" id="KW-1185">Reference proteome</keyword>
<dbReference type="GO" id="GO:0006508">
    <property type="term" value="P:proteolysis"/>
    <property type="evidence" value="ECO:0007669"/>
    <property type="project" value="InterPro"/>
</dbReference>
<feature type="domain" description="Cathepsin propeptide inhibitor" evidence="2">
    <location>
        <begin position="7"/>
        <end position="67"/>
    </location>
</feature>
<reference evidence="3 4" key="1">
    <citation type="journal article" date="2023" name="Arcadia Sci">
        <title>De novo assembly of a long-read Amblyomma americanum tick genome.</title>
        <authorList>
            <person name="Chou S."/>
            <person name="Poskanzer K.E."/>
            <person name="Rollins M."/>
            <person name="Thuy-Boun P.S."/>
        </authorList>
    </citation>
    <scope>NUCLEOTIDE SEQUENCE [LARGE SCALE GENOMIC DNA]</scope>
    <source>
        <strain evidence="3">F_SG_1</strain>
        <tissue evidence="3">Salivary glands</tissue>
    </source>
</reference>
<dbReference type="Pfam" id="PF08246">
    <property type="entry name" value="Inhibitor_I29"/>
    <property type="match status" value="1"/>
</dbReference>
<dbReference type="SUPFAM" id="SSF54001">
    <property type="entry name" value="Cysteine proteinases"/>
    <property type="match status" value="1"/>
</dbReference>
<evidence type="ECO:0000259" key="2">
    <source>
        <dbReference type="SMART" id="SM00848"/>
    </source>
</evidence>
<comment type="similarity">
    <text evidence="1">Belongs to the peptidase C1 family.</text>
</comment>
<dbReference type="EMBL" id="JARKHS020003251">
    <property type="protein sequence ID" value="KAK8785874.1"/>
    <property type="molecule type" value="Genomic_DNA"/>
</dbReference>
<organism evidence="3 4">
    <name type="scientific">Amblyomma americanum</name>
    <name type="common">Lone star tick</name>
    <dbReference type="NCBI Taxonomy" id="6943"/>
    <lineage>
        <taxon>Eukaryota</taxon>
        <taxon>Metazoa</taxon>
        <taxon>Ecdysozoa</taxon>
        <taxon>Arthropoda</taxon>
        <taxon>Chelicerata</taxon>
        <taxon>Arachnida</taxon>
        <taxon>Acari</taxon>
        <taxon>Parasitiformes</taxon>
        <taxon>Ixodida</taxon>
        <taxon>Ixodoidea</taxon>
        <taxon>Ixodidae</taxon>
        <taxon>Amblyomminae</taxon>
        <taxon>Amblyomma</taxon>
    </lineage>
</organism>
<dbReference type="PANTHER" id="PTHR12411">
    <property type="entry name" value="CYSTEINE PROTEASE FAMILY C1-RELATED"/>
    <property type="match status" value="1"/>
</dbReference>
<dbReference type="InterPro" id="IPR038765">
    <property type="entry name" value="Papain-like_cys_pep_sf"/>
</dbReference>
<name>A0AAQ4FF22_AMBAM</name>
<dbReference type="InterPro" id="IPR013128">
    <property type="entry name" value="Peptidase_C1A"/>
</dbReference>
<dbReference type="Pfam" id="PF00112">
    <property type="entry name" value="Peptidase_C1"/>
    <property type="match status" value="1"/>
</dbReference>
<dbReference type="GO" id="GO:0008234">
    <property type="term" value="F:cysteine-type peptidase activity"/>
    <property type="evidence" value="ECO:0007669"/>
    <property type="project" value="InterPro"/>
</dbReference>
<dbReference type="AlphaFoldDB" id="A0AAQ4FF22"/>
<proteinExistence type="inferred from homology"/>
<dbReference type="InterPro" id="IPR000668">
    <property type="entry name" value="Peptidase_C1A_C"/>
</dbReference>
<dbReference type="Gene3D" id="1.10.287.2250">
    <property type="match status" value="1"/>
</dbReference>
<gene>
    <name evidence="3" type="ORF">V5799_007760</name>
</gene>
<dbReference type="SMART" id="SM00848">
    <property type="entry name" value="Inhibitor_I29"/>
    <property type="match status" value="1"/>
</dbReference>
<dbReference type="InterPro" id="IPR013201">
    <property type="entry name" value="Prot_inhib_I29"/>
</dbReference>